<sequence length="103" mass="11622">MPPIAFLMQAPLTQPDIEAVHTDLPTAVTPPTIEEIKVVIKQNKSGKVAASDNIPPDALRSERSNCKYAPYSDREDLGITVNADRLERRTPRQNNREWRSEQI</sequence>
<keyword evidence="3" id="KW-1185">Reference proteome</keyword>
<protein>
    <submittedName>
        <fullName evidence="2 4">Uncharacterized protein</fullName>
    </submittedName>
</protein>
<name>A0A183KBV8_9TREM</name>
<evidence type="ECO:0000313" key="4">
    <source>
        <dbReference type="WBParaSite" id="SCUD_0001249901-mRNA-1"/>
    </source>
</evidence>
<reference evidence="4" key="1">
    <citation type="submission" date="2016-06" db="UniProtKB">
        <authorList>
            <consortium name="WormBaseParasite"/>
        </authorList>
    </citation>
    <scope>IDENTIFICATION</scope>
</reference>
<dbReference type="WBParaSite" id="SCUD_0001249901-mRNA-1">
    <property type="protein sequence ID" value="SCUD_0001249901-mRNA-1"/>
    <property type="gene ID" value="SCUD_0001249901"/>
</dbReference>
<proteinExistence type="predicted"/>
<feature type="compositionally biased region" description="Basic and acidic residues" evidence="1">
    <location>
        <begin position="84"/>
        <end position="103"/>
    </location>
</feature>
<evidence type="ECO:0000256" key="1">
    <source>
        <dbReference type="SAM" id="MobiDB-lite"/>
    </source>
</evidence>
<accession>A0A183KBV8</accession>
<organism evidence="4">
    <name type="scientific">Schistosoma curassoni</name>
    <dbReference type="NCBI Taxonomy" id="6186"/>
    <lineage>
        <taxon>Eukaryota</taxon>
        <taxon>Metazoa</taxon>
        <taxon>Spiralia</taxon>
        <taxon>Lophotrochozoa</taxon>
        <taxon>Platyhelminthes</taxon>
        <taxon>Trematoda</taxon>
        <taxon>Digenea</taxon>
        <taxon>Strigeidida</taxon>
        <taxon>Schistosomatoidea</taxon>
        <taxon>Schistosomatidae</taxon>
        <taxon>Schistosoma</taxon>
    </lineage>
</organism>
<feature type="region of interest" description="Disordered" evidence="1">
    <location>
        <begin position="44"/>
        <end position="67"/>
    </location>
</feature>
<evidence type="ECO:0000313" key="2">
    <source>
        <dbReference type="EMBL" id="VDP48982.1"/>
    </source>
</evidence>
<gene>
    <name evidence="2" type="ORF">SCUD_LOCUS12496</name>
</gene>
<dbReference type="EMBL" id="UZAK01035159">
    <property type="protein sequence ID" value="VDP48982.1"/>
    <property type="molecule type" value="Genomic_DNA"/>
</dbReference>
<evidence type="ECO:0000313" key="3">
    <source>
        <dbReference type="Proteomes" id="UP000279833"/>
    </source>
</evidence>
<reference evidence="2 3" key="2">
    <citation type="submission" date="2018-11" db="EMBL/GenBank/DDBJ databases">
        <authorList>
            <consortium name="Pathogen Informatics"/>
        </authorList>
    </citation>
    <scope>NUCLEOTIDE SEQUENCE [LARGE SCALE GENOMIC DNA]</scope>
    <source>
        <strain evidence="2">Dakar</strain>
        <strain evidence="3">Dakar, Senegal</strain>
    </source>
</reference>
<dbReference type="Proteomes" id="UP000279833">
    <property type="component" value="Unassembled WGS sequence"/>
</dbReference>
<feature type="region of interest" description="Disordered" evidence="1">
    <location>
        <begin position="82"/>
        <end position="103"/>
    </location>
</feature>
<dbReference type="AlphaFoldDB" id="A0A183KBV8"/>